<feature type="region of interest" description="Disordered" evidence="1">
    <location>
        <begin position="1"/>
        <end position="28"/>
    </location>
</feature>
<organism evidence="2 3">
    <name type="scientific">Anopheles atroparvus</name>
    <name type="common">European mosquito</name>
    <dbReference type="NCBI Taxonomy" id="41427"/>
    <lineage>
        <taxon>Eukaryota</taxon>
        <taxon>Metazoa</taxon>
        <taxon>Ecdysozoa</taxon>
        <taxon>Arthropoda</taxon>
        <taxon>Hexapoda</taxon>
        <taxon>Insecta</taxon>
        <taxon>Pterygota</taxon>
        <taxon>Neoptera</taxon>
        <taxon>Endopterygota</taxon>
        <taxon>Diptera</taxon>
        <taxon>Nematocera</taxon>
        <taxon>Culicoidea</taxon>
        <taxon>Culicidae</taxon>
        <taxon>Anophelinae</taxon>
        <taxon>Anopheles</taxon>
    </lineage>
</organism>
<evidence type="ECO:0000256" key="1">
    <source>
        <dbReference type="SAM" id="MobiDB-lite"/>
    </source>
</evidence>
<keyword evidence="3" id="KW-1185">Reference proteome</keyword>
<reference evidence="2" key="1">
    <citation type="submission" date="2024-04" db="UniProtKB">
        <authorList>
            <consortium name="EnsemblMetazoa"/>
        </authorList>
    </citation>
    <scope>IDENTIFICATION</scope>
    <source>
        <strain evidence="2">EBRO</strain>
    </source>
</reference>
<dbReference type="AlphaFoldDB" id="A0AAG5DE02"/>
<accession>A0AAG5DE02</accession>
<name>A0AAG5DE02_ANOAO</name>
<evidence type="ECO:0000313" key="2">
    <source>
        <dbReference type="EnsemblMetazoa" id="ENSAATROPP009075"/>
    </source>
</evidence>
<sequence length="62" mass="6745">MLEGDHDSSKINPSRRISPAVMPLGSAGSTSVRYKSTERIVAFGTMSKMFGVTSIASWLIKR</sequence>
<dbReference type="EnsemblMetazoa" id="ENSAATROPT010043">
    <property type="protein sequence ID" value="ENSAATROPP009075"/>
    <property type="gene ID" value="ENSAATROPG008186"/>
</dbReference>
<dbReference type="Proteomes" id="UP000075880">
    <property type="component" value="Unassembled WGS sequence"/>
</dbReference>
<protein>
    <submittedName>
        <fullName evidence="2">Uncharacterized protein</fullName>
    </submittedName>
</protein>
<evidence type="ECO:0000313" key="3">
    <source>
        <dbReference type="Proteomes" id="UP000075880"/>
    </source>
</evidence>
<proteinExistence type="predicted"/>